<keyword evidence="3" id="KW-1185">Reference proteome</keyword>
<protein>
    <submittedName>
        <fullName evidence="2">Uncharacterized protein</fullName>
    </submittedName>
</protein>
<keyword evidence="1" id="KW-1133">Transmembrane helix</keyword>
<keyword evidence="1" id="KW-0812">Transmembrane</keyword>
<evidence type="ECO:0000256" key="1">
    <source>
        <dbReference type="SAM" id="Phobius"/>
    </source>
</evidence>
<name>A0A916Q9H0_9FIRM</name>
<evidence type="ECO:0000313" key="2">
    <source>
        <dbReference type="EMBL" id="GFO86717.1"/>
    </source>
</evidence>
<dbReference type="EMBL" id="BLYI01000073">
    <property type="protein sequence ID" value="GFO86717.1"/>
    <property type="molecule type" value="Genomic_DNA"/>
</dbReference>
<dbReference type="Proteomes" id="UP000613208">
    <property type="component" value="Unassembled WGS sequence"/>
</dbReference>
<comment type="caution">
    <text evidence="2">The sequence shown here is derived from an EMBL/GenBank/DDBJ whole genome shotgun (WGS) entry which is preliminary data.</text>
</comment>
<gene>
    <name evidence="2" type="ORF">ANBU17_30640</name>
</gene>
<proteinExistence type="predicted"/>
<dbReference type="AlphaFoldDB" id="A0A916Q9H0"/>
<evidence type="ECO:0000313" key="3">
    <source>
        <dbReference type="Proteomes" id="UP000613208"/>
    </source>
</evidence>
<reference evidence="2" key="1">
    <citation type="submission" date="2020-06" db="EMBL/GenBank/DDBJ databases">
        <title>Characterization of fructooligosaccharide metabolism and fructooligosaccharide-degrading enzymes in human commensal butyrate producers.</title>
        <authorList>
            <person name="Tanno H."/>
            <person name="Fujii T."/>
            <person name="Hirano K."/>
            <person name="Maeno S."/>
            <person name="Tonozuka T."/>
            <person name="Sakamoto M."/>
            <person name="Ohkuma M."/>
            <person name="Tochio T."/>
            <person name="Endo A."/>
        </authorList>
    </citation>
    <scope>NUCLEOTIDE SEQUENCE</scope>
    <source>
        <strain evidence="2">JCM 17466</strain>
    </source>
</reference>
<keyword evidence="1" id="KW-0472">Membrane</keyword>
<accession>A0A916Q9H0</accession>
<sequence length="137" mass="16151">MKKLVSVLEVLLAVIFILISLLLLLLIDPTGRDWEINLHEGYIIQSLNAEEQSLIRWTKEREEKDSLNSAALILDGTFKKFYADDDYIMIFEMKNKTYYCVNRENEEIIFKSQDEDKVKNFSQKVLGKRNIEWEELG</sequence>
<feature type="transmembrane region" description="Helical" evidence="1">
    <location>
        <begin position="6"/>
        <end position="27"/>
    </location>
</feature>
<organism evidence="2 3">
    <name type="scientific">Anaerostipes butyraticus</name>
    <dbReference type="NCBI Taxonomy" id="645466"/>
    <lineage>
        <taxon>Bacteria</taxon>
        <taxon>Bacillati</taxon>
        <taxon>Bacillota</taxon>
        <taxon>Clostridia</taxon>
        <taxon>Lachnospirales</taxon>
        <taxon>Lachnospiraceae</taxon>
        <taxon>Anaerostipes</taxon>
    </lineage>
</organism>
<dbReference type="RefSeq" id="WP_201312362.1">
    <property type="nucleotide sequence ID" value="NZ_BLYI01000073.1"/>
</dbReference>